<dbReference type="InterPro" id="IPR037232">
    <property type="entry name" value="NADH_quin_OxRdtase_su_C/D-like"/>
</dbReference>
<protein>
    <submittedName>
        <fullName evidence="4">NADH dehydrogenase</fullName>
    </submittedName>
</protein>
<feature type="compositionally biased region" description="Basic and acidic residues" evidence="2">
    <location>
        <begin position="145"/>
        <end position="157"/>
    </location>
</feature>
<dbReference type="GO" id="GO:0008137">
    <property type="term" value="F:NADH dehydrogenase (ubiquinone) activity"/>
    <property type="evidence" value="ECO:0007669"/>
    <property type="project" value="InterPro"/>
</dbReference>
<evidence type="ECO:0000256" key="2">
    <source>
        <dbReference type="SAM" id="MobiDB-lite"/>
    </source>
</evidence>
<dbReference type="PANTHER" id="PTHR10884:SF14">
    <property type="entry name" value="NADH DEHYDROGENASE [UBIQUINONE] IRON-SULFUR PROTEIN 3, MITOCHONDRIAL"/>
    <property type="match status" value="1"/>
</dbReference>
<sequence length="180" mass="19339">MKVKEVVDVPLAEWASRVSELVAQGFSYFDWLTAVDQTDAPEQPGLDVVVHLVDVSTPGGLRSVLLRTRVPDGAALASLTPVFRGAAWHERETHEMFGVDFAGFDDGTGLGIRPLLLPDGFEGTPLRKSFMLPARASKAWPGGKEPGEGHEGPRGGAERGAPSRRRVQAPGVPPPEWGPR</sequence>
<dbReference type="EMBL" id="AWQS01000262">
    <property type="protein sequence ID" value="EWT04361.1"/>
    <property type="molecule type" value="Genomic_DNA"/>
</dbReference>
<comment type="similarity">
    <text evidence="1">Belongs to the complex I 30 kDa subunit family.</text>
</comment>
<feature type="domain" description="NADH:ubiquinone oxidoreductase 30kDa subunit" evidence="3">
    <location>
        <begin position="12"/>
        <end position="134"/>
    </location>
</feature>
<evidence type="ECO:0000256" key="1">
    <source>
        <dbReference type="ARBA" id="ARBA00007569"/>
    </source>
</evidence>
<feature type="compositionally biased region" description="Pro residues" evidence="2">
    <location>
        <begin position="171"/>
        <end position="180"/>
    </location>
</feature>
<comment type="caution">
    <text evidence="4">The sequence shown here is derived from an EMBL/GenBank/DDBJ whole genome shotgun (WGS) entry which is preliminary data.</text>
</comment>
<evidence type="ECO:0000313" key="4">
    <source>
        <dbReference type="EMBL" id="EWT04361.1"/>
    </source>
</evidence>
<dbReference type="OrthoDB" id="3746692at2"/>
<evidence type="ECO:0000313" key="5">
    <source>
        <dbReference type="Proteomes" id="UP000019494"/>
    </source>
</evidence>
<dbReference type="Gene3D" id="3.30.460.80">
    <property type="entry name" value="NADH:ubiquinone oxidoreductase, 30kDa subunit"/>
    <property type="match status" value="1"/>
</dbReference>
<dbReference type="AlphaFoldDB" id="W9GDS0"/>
<dbReference type="Pfam" id="PF00329">
    <property type="entry name" value="Complex1_30kDa"/>
    <property type="match status" value="1"/>
</dbReference>
<accession>W9GDS0</accession>
<dbReference type="Proteomes" id="UP000019494">
    <property type="component" value="Unassembled WGS sequence"/>
</dbReference>
<feature type="region of interest" description="Disordered" evidence="2">
    <location>
        <begin position="137"/>
        <end position="180"/>
    </location>
</feature>
<dbReference type="InterPro" id="IPR001268">
    <property type="entry name" value="NADH_UbQ_OxRdtase_30kDa_su"/>
</dbReference>
<keyword evidence="5" id="KW-1185">Reference proteome</keyword>
<dbReference type="PANTHER" id="PTHR10884">
    <property type="entry name" value="NADH DEHYDROGENASE UBIQUINONE IRON-SULFUR PROTEIN 3"/>
    <property type="match status" value="1"/>
</dbReference>
<name>W9GDS0_9MICO</name>
<gene>
    <name evidence="4" type="ORF">N864_10720</name>
</gene>
<dbReference type="SUPFAM" id="SSF143243">
    <property type="entry name" value="Nqo5-like"/>
    <property type="match status" value="1"/>
</dbReference>
<evidence type="ECO:0000259" key="3">
    <source>
        <dbReference type="Pfam" id="PF00329"/>
    </source>
</evidence>
<organism evidence="4 5">
    <name type="scientific">Intrasporangium chromatireducens Q5-1</name>
    <dbReference type="NCBI Taxonomy" id="584657"/>
    <lineage>
        <taxon>Bacteria</taxon>
        <taxon>Bacillati</taxon>
        <taxon>Actinomycetota</taxon>
        <taxon>Actinomycetes</taxon>
        <taxon>Micrococcales</taxon>
        <taxon>Intrasporangiaceae</taxon>
        <taxon>Intrasporangium</taxon>
    </lineage>
</organism>
<proteinExistence type="inferred from homology"/>
<dbReference type="RefSeq" id="WP_034720992.1">
    <property type="nucleotide sequence ID" value="NZ_AWQS01000262.1"/>
</dbReference>
<dbReference type="PATRIC" id="fig|584657.3.peg.3769"/>
<reference evidence="5" key="1">
    <citation type="submission" date="2013-08" db="EMBL/GenBank/DDBJ databases">
        <title>Intrasporangium oryzae NRRL B-24470.</title>
        <authorList>
            <person name="Liu H."/>
            <person name="Wang G."/>
        </authorList>
    </citation>
    <scope>NUCLEOTIDE SEQUENCE [LARGE SCALE GENOMIC DNA]</scope>
    <source>
        <strain evidence="5">Q5-1</strain>
    </source>
</reference>